<organism evidence="5 6">
    <name type="scientific">Corynebacterium matruchotii</name>
    <dbReference type="NCBI Taxonomy" id="43768"/>
    <lineage>
        <taxon>Bacteria</taxon>
        <taxon>Bacillati</taxon>
        <taxon>Actinomycetota</taxon>
        <taxon>Actinomycetes</taxon>
        <taxon>Mycobacteriales</taxon>
        <taxon>Corynebacteriaceae</taxon>
        <taxon>Corynebacterium</taxon>
    </lineage>
</organism>
<evidence type="ECO:0000256" key="1">
    <source>
        <dbReference type="ARBA" id="ARBA00023015"/>
    </source>
</evidence>
<dbReference type="InterPro" id="IPR051081">
    <property type="entry name" value="HTH_MetalResp_TranReg"/>
</dbReference>
<evidence type="ECO:0000256" key="3">
    <source>
        <dbReference type="ARBA" id="ARBA00023163"/>
    </source>
</evidence>
<dbReference type="SMART" id="SM00418">
    <property type="entry name" value="HTH_ARSR"/>
    <property type="match status" value="1"/>
</dbReference>
<sequence length="119" mass="13349">MTYYTCCVEPAILPQPDANDVLLSRILYVLAEPARLYIFTRLVTNGTVSCLDIADELNLHKSTVSHHLKIFREAGLTTTTVVGRDRKVSFRRAELDARFPGLVDALYAGAQLESLRERP</sequence>
<dbReference type="PANTHER" id="PTHR33154">
    <property type="entry name" value="TRANSCRIPTIONAL REGULATOR, ARSR FAMILY"/>
    <property type="match status" value="1"/>
</dbReference>
<dbReference type="PRINTS" id="PR00778">
    <property type="entry name" value="HTHARSR"/>
</dbReference>
<proteinExistence type="predicted"/>
<evidence type="ECO:0000256" key="2">
    <source>
        <dbReference type="ARBA" id="ARBA00023125"/>
    </source>
</evidence>
<evidence type="ECO:0000313" key="6">
    <source>
        <dbReference type="Proteomes" id="UP000249886"/>
    </source>
</evidence>
<dbReference type="InterPro" id="IPR036390">
    <property type="entry name" value="WH_DNA-bd_sf"/>
</dbReference>
<dbReference type="SUPFAM" id="SSF46785">
    <property type="entry name" value="Winged helix' DNA-binding domain"/>
    <property type="match status" value="1"/>
</dbReference>
<dbReference type="GO" id="GO:0003700">
    <property type="term" value="F:DNA-binding transcription factor activity"/>
    <property type="evidence" value="ECO:0007669"/>
    <property type="project" value="InterPro"/>
</dbReference>
<keyword evidence="1" id="KW-0805">Transcription regulation</keyword>
<dbReference type="Proteomes" id="UP000249886">
    <property type="component" value="Unassembled WGS sequence"/>
</dbReference>
<evidence type="ECO:0000313" key="5">
    <source>
        <dbReference type="EMBL" id="SPW24362.1"/>
    </source>
</evidence>
<dbReference type="AlphaFoldDB" id="A0A8B4GTD2"/>
<dbReference type="Pfam" id="PF12840">
    <property type="entry name" value="HTH_20"/>
    <property type="match status" value="1"/>
</dbReference>
<dbReference type="GO" id="GO:0003677">
    <property type="term" value="F:DNA binding"/>
    <property type="evidence" value="ECO:0007669"/>
    <property type="project" value="UniProtKB-KW"/>
</dbReference>
<dbReference type="InterPro" id="IPR001845">
    <property type="entry name" value="HTH_ArsR_DNA-bd_dom"/>
</dbReference>
<comment type="caution">
    <text evidence="5">The sequence shown here is derived from an EMBL/GenBank/DDBJ whole genome shotgun (WGS) entry which is preliminary data.</text>
</comment>
<dbReference type="InterPro" id="IPR036388">
    <property type="entry name" value="WH-like_DNA-bd_sf"/>
</dbReference>
<evidence type="ECO:0000259" key="4">
    <source>
        <dbReference type="PROSITE" id="PS50987"/>
    </source>
</evidence>
<reference evidence="5 6" key="1">
    <citation type="submission" date="2018-06" db="EMBL/GenBank/DDBJ databases">
        <authorList>
            <consortium name="Pathogen Informatics"/>
            <person name="Doyle S."/>
        </authorList>
    </citation>
    <scope>NUCLEOTIDE SEQUENCE [LARGE SCALE GENOMIC DNA]</scope>
    <source>
        <strain evidence="5 6">NCTC10254</strain>
    </source>
</reference>
<dbReference type="CDD" id="cd00090">
    <property type="entry name" value="HTH_ARSR"/>
    <property type="match status" value="1"/>
</dbReference>
<keyword evidence="2" id="KW-0238">DNA-binding</keyword>
<dbReference type="InterPro" id="IPR011991">
    <property type="entry name" value="ArsR-like_HTH"/>
</dbReference>
<feature type="domain" description="HTH arsR-type" evidence="4">
    <location>
        <begin position="15"/>
        <end position="110"/>
    </location>
</feature>
<name>A0A8B4GTD2_9CORY</name>
<gene>
    <name evidence="5" type="ORF">NCTC10254_00740</name>
</gene>
<keyword evidence="3" id="KW-0804">Transcription</keyword>
<dbReference type="PROSITE" id="PS50987">
    <property type="entry name" value="HTH_ARSR_2"/>
    <property type="match status" value="1"/>
</dbReference>
<dbReference type="PANTHER" id="PTHR33154:SF12">
    <property type="entry name" value="TRANSCRIPTIONAL REGULATORY PROTEIN"/>
    <property type="match status" value="1"/>
</dbReference>
<dbReference type="Gene3D" id="1.10.10.10">
    <property type="entry name" value="Winged helix-like DNA-binding domain superfamily/Winged helix DNA-binding domain"/>
    <property type="match status" value="1"/>
</dbReference>
<protein>
    <submittedName>
        <fullName evidence="5">Predicted transcriptional regulator</fullName>
    </submittedName>
</protein>
<dbReference type="EMBL" id="UARK01000001">
    <property type="protein sequence ID" value="SPW24362.1"/>
    <property type="molecule type" value="Genomic_DNA"/>
</dbReference>
<accession>A0A8B4GTD2</accession>